<feature type="transmembrane region" description="Helical" evidence="6">
    <location>
        <begin position="248"/>
        <end position="265"/>
    </location>
</feature>
<feature type="transmembrane region" description="Helical" evidence="6">
    <location>
        <begin position="411"/>
        <end position="436"/>
    </location>
</feature>
<dbReference type="Pfam" id="PF07690">
    <property type="entry name" value="MFS_1"/>
    <property type="match status" value="1"/>
</dbReference>
<evidence type="ECO:0000256" key="1">
    <source>
        <dbReference type="ARBA" id="ARBA00004141"/>
    </source>
</evidence>
<comment type="caution">
    <text evidence="8">The sequence shown here is derived from an EMBL/GenBank/DDBJ whole genome shotgun (WGS) entry which is preliminary data.</text>
</comment>
<feature type="region of interest" description="Disordered" evidence="5">
    <location>
        <begin position="517"/>
        <end position="557"/>
    </location>
</feature>
<keyword evidence="2 6" id="KW-0812">Transmembrane</keyword>
<feature type="transmembrane region" description="Helical" evidence="6">
    <location>
        <begin position="221"/>
        <end position="241"/>
    </location>
</feature>
<evidence type="ECO:0000256" key="6">
    <source>
        <dbReference type="SAM" id="Phobius"/>
    </source>
</evidence>
<feature type="transmembrane region" description="Helical" evidence="6">
    <location>
        <begin position="91"/>
        <end position="109"/>
    </location>
</feature>
<keyword evidence="3 6" id="KW-1133">Transmembrane helix</keyword>
<dbReference type="PROSITE" id="PS50850">
    <property type="entry name" value="MFS"/>
    <property type="match status" value="1"/>
</dbReference>
<feature type="transmembrane region" description="Helical" evidence="6">
    <location>
        <begin position="354"/>
        <end position="372"/>
    </location>
</feature>
<proteinExistence type="predicted"/>
<feature type="transmembrane region" description="Helical" evidence="6">
    <location>
        <begin position="21"/>
        <end position="41"/>
    </location>
</feature>
<dbReference type="PANTHER" id="PTHR23501">
    <property type="entry name" value="MAJOR FACILITATOR SUPERFAMILY"/>
    <property type="match status" value="1"/>
</dbReference>
<evidence type="ECO:0000256" key="4">
    <source>
        <dbReference type="ARBA" id="ARBA00023136"/>
    </source>
</evidence>
<evidence type="ECO:0000256" key="5">
    <source>
        <dbReference type="SAM" id="MobiDB-lite"/>
    </source>
</evidence>
<evidence type="ECO:0000313" key="8">
    <source>
        <dbReference type="EMBL" id="KAJ3485006.1"/>
    </source>
</evidence>
<keyword evidence="4 6" id="KW-0472">Membrane</keyword>
<feature type="transmembrane region" description="Helical" evidence="6">
    <location>
        <begin position="384"/>
        <end position="405"/>
    </location>
</feature>
<feature type="domain" description="Major facilitator superfamily (MFS) profile" evidence="7">
    <location>
        <begin position="26"/>
        <end position="511"/>
    </location>
</feature>
<evidence type="ECO:0000259" key="7">
    <source>
        <dbReference type="PROSITE" id="PS50850"/>
    </source>
</evidence>
<organism evidence="8 9">
    <name type="scientific">Meripilus lineatus</name>
    <dbReference type="NCBI Taxonomy" id="2056292"/>
    <lineage>
        <taxon>Eukaryota</taxon>
        <taxon>Fungi</taxon>
        <taxon>Dikarya</taxon>
        <taxon>Basidiomycota</taxon>
        <taxon>Agaricomycotina</taxon>
        <taxon>Agaricomycetes</taxon>
        <taxon>Polyporales</taxon>
        <taxon>Meripilaceae</taxon>
        <taxon>Meripilus</taxon>
    </lineage>
</organism>
<name>A0AAD5V5F4_9APHY</name>
<dbReference type="Proteomes" id="UP001212997">
    <property type="component" value="Unassembled WGS sequence"/>
</dbReference>
<dbReference type="PANTHER" id="PTHR23501:SF102">
    <property type="entry name" value="DRUG TRANSPORTER, PUTATIVE (AFU_ORTHOLOGUE AFUA_3G08530)-RELATED"/>
    <property type="match status" value="1"/>
</dbReference>
<dbReference type="InterPro" id="IPR020846">
    <property type="entry name" value="MFS_dom"/>
</dbReference>
<protein>
    <recommendedName>
        <fullName evidence="7">Major facilitator superfamily (MFS) profile domain-containing protein</fullName>
    </recommendedName>
</protein>
<evidence type="ECO:0000256" key="2">
    <source>
        <dbReference type="ARBA" id="ARBA00022692"/>
    </source>
</evidence>
<comment type="subcellular location">
    <subcellularLocation>
        <location evidence="1">Membrane</location>
        <topology evidence="1">Multi-pass membrane protein</topology>
    </subcellularLocation>
</comment>
<dbReference type="SUPFAM" id="SSF103473">
    <property type="entry name" value="MFS general substrate transporter"/>
    <property type="match status" value="1"/>
</dbReference>
<feature type="compositionally biased region" description="Basic and acidic residues" evidence="5">
    <location>
        <begin position="523"/>
        <end position="538"/>
    </location>
</feature>
<feature type="transmembrane region" description="Helical" evidence="6">
    <location>
        <begin position="285"/>
        <end position="310"/>
    </location>
</feature>
<feature type="transmembrane region" description="Helical" evidence="6">
    <location>
        <begin position="487"/>
        <end position="506"/>
    </location>
</feature>
<feature type="transmembrane region" description="Helical" evidence="6">
    <location>
        <begin position="61"/>
        <end position="79"/>
    </location>
</feature>
<sequence length="557" mass="59426">MSSPEPGSDPGAALSKPKKGTAFWLSFIAVVTSIFLSALDLTAVATALPTITKDLNGGDDFVWVGSAYALASTAVLPLSGSLADIFGRKPIMLISIFLFAVGSAVAGAAQNMNMLIAARTVQGLGGGGIINLTEIITSDLVPLGERGVYQGILGLTWSFASGIGPPIGGSLAERASWRWLFYINLPLTGIAFGLVLIFLTVKTPEGSILEKLKRVDWTGNFIVIAGTTLAIVGLTFAGIRFPWGSAQVLAPLIIGLVCVVGFIFYEKHVPREPTIPWEILVDQTTLSGLAATFVHGITSISTIYYLPVFFQACLGASPIRSGVDMLATALVVAPFALMGGVLVQVQNKYRPANYIGWIITIVGFGLLTLLRADSSTGKWVGYQLVNAAGSGIIFACTIFPTLAPLPVERTAAALAFFAFLRAFAQTWGITISSTILQNELKRNLPADFISQFPEGLEIAYAAIPIIHDLAEPLRGEVRQAFALSMSVIWKTMIGISGLGIITLFFLKEVPMNMHTDENFGLTKGEREDHKQTDEEKTMTGDNGVETTTREATASLDK</sequence>
<dbReference type="GO" id="GO:0005886">
    <property type="term" value="C:plasma membrane"/>
    <property type="evidence" value="ECO:0007669"/>
    <property type="project" value="TreeGrafter"/>
</dbReference>
<keyword evidence="9" id="KW-1185">Reference proteome</keyword>
<dbReference type="AlphaFoldDB" id="A0AAD5V5F4"/>
<reference evidence="8" key="1">
    <citation type="submission" date="2022-07" db="EMBL/GenBank/DDBJ databases">
        <title>Genome Sequence of Physisporinus lineatus.</title>
        <authorList>
            <person name="Buettner E."/>
        </authorList>
    </citation>
    <scope>NUCLEOTIDE SEQUENCE</scope>
    <source>
        <strain evidence="8">VT162</strain>
    </source>
</reference>
<evidence type="ECO:0000256" key="3">
    <source>
        <dbReference type="ARBA" id="ARBA00022989"/>
    </source>
</evidence>
<dbReference type="Gene3D" id="1.20.1250.20">
    <property type="entry name" value="MFS general substrate transporter like domains"/>
    <property type="match status" value="1"/>
</dbReference>
<dbReference type="EMBL" id="JANAWD010000168">
    <property type="protein sequence ID" value="KAJ3485006.1"/>
    <property type="molecule type" value="Genomic_DNA"/>
</dbReference>
<dbReference type="GO" id="GO:0022857">
    <property type="term" value="F:transmembrane transporter activity"/>
    <property type="evidence" value="ECO:0007669"/>
    <property type="project" value="InterPro"/>
</dbReference>
<feature type="transmembrane region" description="Helical" evidence="6">
    <location>
        <begin position="179"/>
        <end position="201"/>
    </location>
</feature>
<evidence type="ECO:0000313" key="9">
    <source>
        <dbReference type="Proteomes" id="UP001212997"/>
    </source>
</evidence>
<gene>
    <name evidence="8" type="ORF">NLI96_g5266</name>
</gene>
<feature type="transmembrane region" description="Helical" evidence="6">
    <location>
        <begin position="322"/>
        <end position="342"/>
    </location>
</feature>
<dbReference type="InterPro" id="IPR011701">
    <property type="entry name" value="MFS"/>
</dbReference>
<accession>A0AAD5V5F4</accession>
<dbReference type="InterPro" id="IPR036259">
    <property type="entry name" value="MFS_trans_sf"/>
</dbReference>